<evidence type="ECO:0000313" key="8">
    <source>
        <dbReference type="Proteomes" id="UP000823561"/>
    </source>
</evidence>
<keyword evidence="6" id="KW-0325">Glycoprotein</keyword>
<comment type="similarity">
    <text evidence="2">Belongs to the mesothelin family.</text>
</comment>
<dbReference type="AlphaFoldDB" id="A0AAV6GT24"/>
<dbReference type="InterPro" id="IPR010335">
    <property type="entry name" value="Mesothelin"/>
</dbReference>
<keyword evidence="8" id="KW-1185">Reference proteome</keyword>
<evidence type="ECO:0008006" key="9">
    <source>
        <dbReference type="Google" id="ProtNLM"/>
    </source>
</evidence>
<accession>A0AAV6GT24</accession>
<comment type="caution">
    <text evidence="7">The sequence shown here is derived from an EMBL/GenBank/DDBJ whole genome shotgun (WGS) entry which is preliminary data.</text>
</comment>
<comment type="subcellular location">
    <subcellularLocation>
        <location evidence="1">Membrane</location>
    </subcellularLocation>
</comment>
<dbReference type="InterPro" id="IPR026664">
    <property type="entry name" value="Stereocilin-rel"/>
</dbReference>
<keyword evidence="5" id="KW-0472">Membrane</keyword>
<dbReference type="PANTHER" id="PTHR23412">
    <property type="entry name" value="STEREOCILIN RELATED"/>
    <property type="match status" value="1"/>
</dbReference>
<evidence type="ECO:0000256" key="1">
    <source>
        <dbReference type="ARBA" id="ARBA00004370"/>
    </source>
</evidence>
<keyword evidence="3" id="KW-0732">Signal</keyword>
<dbReference type="GO" id="GO:0016020">
    <property type="term" value="C:membrane"/>
    <property type="evidence" value="ECO:0007669"/>
    <property type="project" value="UniProtKB-SubCell"/>
</dbReference>
<reference evidence="7" key="1">
    <citation type="submission" date="2020-10" db="EMBL/GenBank/DDBJ databases">
        <title>Chromosome-scale genome assembly of the Allis shad, Alosa alosa.</title>
        <authorList>
            <person name="Margot Z."/>
            <person name="Christophe K."/>
            <person name="Cabau C."/>
            <person name="Louis A."/>
            <person name="Berthelot C."/>
            <person name="Parey E."/>
            <person name="Roest Crollius H."/>
            <person name="Montfort J."/>
            <person name="Robinson-Rechavi M."/>
            <person name="Bucao C."/>
            <person name="Bouchez O."/>
            <person name="Gislard M."/>
            <person name="Lluch J."/>
            <person name="Milhes M."/>
            <person name="Lampietro C."/>
            <person name="Lopez Roques C."/>
            <person name="Donnadieu C."/>
            <person name="Braasch I."/>
            <person name="Desvignes T."/>
            <person name="Postlethwait J."/>
            <person name="Bobe J."/>
            <person name="Guiguen Y."/>
        </authorList>
    </citation>
    <scope>NUCLEOTIDE SEQUENCE</scope>
    <source>
        <strain evidence="7">M-15738</strain>
        <tissue evidence="7">Blood</tissue>
    </source>
</reference>
<dbReference type="EMBL" id="JADWDJ010000007">
    <property type="protein sequence ID" value="KAG5278328.1"/>
    <property type="molecule type" value="Genomic_DNA"/>
</dbReference>
<proteinExistence type="inferred from homology"/>
<dbReference type="Proteomes" id="UP000823561">
    <property type="component" value="Chromosome 7"/>
</dbReference>
<evidence type="ECO:0000256" key="4">
    <source>
        <dbReference type="ARBA" id="ARBA00022889"/>
    </source>
</evidence>
<sequence>MFVCLWYHSVPSTWTRETPWDLDPLPLYFTSNLWKEMNRREARRFIKTFIKQLRRQGVPRRKIQYIKREFQQAHRAKRDTAIECTVGAITQIQINDDAFPIDYDATQFNACLSLTVLKDNLPEITDKIDQDDYRQVILEKLNQAYPDGLSDDVVQMLGPVSRRATTDDISKWNITKIDTLSSLMKTSDGDWSENQTKAIMTKYFAASNSIDSSVLNSLGGSGVCSLGSGVLETITSSSLQQADALPVSSCSLDKKKVLFPIAQAAFINQTSTTKRSTTTVTLTQYQLIQSYLGGATESFVRTLASSSVNMDIDTFLGLDQSVIQTLSVSDVKSLLGDTNVNELRTYSSNAIVQDWISRQFQTDLDTLGLGLTGGRATPATTTNVNGNAGSATNAAATTTTATTAAGATTANTTASGGASIRPASGLYCLLLATVVSALYRLQ</sequence>
<name>A0AAV6GT24_9TELE</name>
<evidence type="ECO:0000256" key="5">
    <source>
        <dbReference type="ARBA" id="ARBA00023136"/>
    </source>
</evidence>
<organism evidence="7 8">
    <name type="scientific">Alosa alosa</name>
    <name type="common">allis shad</name>
    <dbReference type="NCBI Taxonomy" id="278164"/>
    <lineage>
        <taxon>Eukaryota</taxon>
        <taxon>Metazoa</taxon>
        <taxon>Chordata</taxon>
        <taxon>Craniata</taxon>
        <taxon>Vertebrata</taxon>
        <taxon>Euteleostomi</taxon>
        <taxon>Actinopterygii</taxon>
        <taxon>Neopterygii</taxon>
        <taxon>Teleostei</taxon>
        <taxon>Clupei</taxon>
        <taxon>Clupeiformes</taxon>
        <taxon>Clupeoidei</taxon>
        <taxon>Clupeidae</taxon>
        <taxon>Alosa</taxon>
    </lineage>
</organism>
<dbReference type="GO" id="GO:0009986">
    <property type="term" value="C:cell surface"/>
    <property type="evidence" value="ECO:0007669"/>
    <property type="project" value="TreeGrafter"/>
</dbReference>
<keyword evidence="4" id="KW-0130">Cell adhesion</keyword>
<evidence type="ECO:0000256" key="6">
    <source>
        <dbReference type="ARBA" id="ARBA00023180"/>
    </source>
</evidence>
<dbReference type="Pfam" id="PF06060">
    <property type="entry name" value="Mesothelin"/>
    <property type="match status" value="1"/>
</dbReference>
<evidence type="ECO:0000256" key="2">
    <source>
        <dbReference type="ARBA" id="ARBA00011016"/>
    </source>
</evidence>
<protein>
    <recommendedName>
        <fullName evidence="9">Mesothelin-like protein</fullName>
    </recommendedName>
</protein>
<evidence type="ECO:0000313" key="7">
    <source>
        <dbReference type="EMBL" id="KAG5278328.1"/>
    </source>
</evidence>
<dbReference type="GO" id="GO:0007160">
    <property type="term" value="P:cell-matrix adhesion"/>
    <property type="evidence" value="ECO:0007669"/>
    <property type="project" value="TreeGrafter"/>
</dbReference>
<dbReference type="PANTHER" id="PTHR23412:SF6">
    <property type="entry name" value="MESOTHELIN"/>
    <property type="match status" value="1"/>
</dbReference>
<evidence type="ECO:0000256" key="3">
    <source>
        <dbReference type="ARBA" id="ARBA00022729"/>
    </source>
</evidence>
<gene>
    <name evidence="7" type="ORF">AALO_G00097750</name>
</gene>